<feature type="chain" id="PRO_5041251582" evidence="8">
    <location>
        <begin position="35"/>
        <end position="456"/>
    </location>
</feature>
<dbReference type="InterPro" id="IPR036280">
    <property type="entry name" value="Multihaem_cyt_sf"/>
</dbReference>
<evidence type="ECO:0000256" key="7">
    <source>
        <dbReference type="SAM" id="Phobius"/>
    </source>
</evidence>
<evidence type="ECO:0000256" key="5">
    <source>
        <dbReference type="ARBA" id="ARBA00023004"/>
    </source>
</evidence>
<dbReference type="InterPro" id="IPR020942">
    <property type="entry name" value="Cyt_c_III_dom"/>
</dbReference>
<dbReference type="SUPFAM" id="SSF46626">
    <property type="entry name" value="Cytochrome c"/>
    <property type="match status" value="1"/>
</dbReference>
<reference evidence="10" key="1">
    <citation type="journal article" date="2023" name="Comput. Struct. Biotechnol. J.">
        <title>Discovery of a novel marine Bacteroidetes with a rich repertoire of carbohydrate-active enzymes.</title>
        <authorList>
            <person name="Chen B."/>
            <person name="Liu G."/>
            <person name="Chen Q."/>
            <person name="Wang H."/>
            <person name="Liu L."/>
            <person name="Tang K."/>
        </authorList>
    </citation>
    <scope>NUCLEOTIDE SEQUENCE</scope>
    <source>
        <strain evidence="10">TK19036</strain>
    </source>
</reference>
<dbReference type="CDD" id="cd08168">
    <property type="entry name" value="Cytochrom_C3"/>
    <property type="match status" value="1"/>
</dbReference>
<feature type="domain" description="Cytochrome c" evidence="9">
    <location>
        <begin position="65"/>
        <end position="158"/>
    </location>
</feature>
<keyword evidence="3 6" id="KW-0479">Metal-binding</keyword>
<dbReference type="Gene3D" id="1.10.760.10">
    <property type="entry name" value="Cytochrome c-like domain"/>
    <property type="match status" value="1"/>
</dbReference>
<evidence type="ECO:0000256" key="6">
    <source>
        <dbReference type="PROSITE-ProRule" id="PRU00433"/>
    </source>
</evidence>
<dbReference type="AlphaFoldDB" id="A0AA49GMC0"/>
<evidence type="ECO:0000256" key="4">
    <source>
        <dbReference type="ARBA" id="ARBA00022982"/>
    </source>
</evidence>
<name>A0AA49GMC0_9BACT</name>
<dbReference type="InterPro" id="IPR036909">
    <property type="entry name" value="Cyt_c-like_dom_sf"/>
</dbReference>
<gene>
    <name evidence="10" type="ORF">K4G66_31690</name>
</gene>
<dbReference type="PANTHER" id="PTHR39425">
    <property type="entry name" value="LIPOPROTEIN CYTOCHROME C"/>
    <property type="match status" value="1"/>
</dbReference>
<evidence type="ECO:0000256" key="3">
    <source>
        <dbReference type="ARBA" id="ARBA00022723"/>
    </source>
</evidence>
<sequence>MVERNFTSQFFTFLSKFLFLTFLLQAAYFSAAFAQDAAADSTAAASADSGAQASGDDDGIPTSDEAISEGESIFNNNCTVCHAINDQVVGPALRNAHQRWSDIPTMISFISNSQKVIQGGNEYAVNLYNEFNKTLMPAFSDYSDDQILNVIAYIKAESAAPVQGDNGPTAGPDGGGDGEVQTGGGIPSGYLTAILIGLLVVLVLILLVLVLIISVLRKFLTQREDLDEADREIVNQKVNVEEVVKSRPFIGIMLFIFMAIVVKLVFDGLYSVGIQQGYEPKQPIAFSHALHAGQYQIQCQYCHTGVMKGKSANIPSANICMNCHQQIKTESPEIQKIYAAIDFNPETQTYGNNKKPIEWVRIHNLPDLAYFNHAQHVNVGGLECQTCHGEIQEMQVVHQESPLTMGWCINCHRETQVNAEGNAYYDKLLELHNSENPNEPMRVEDIGGIECAKCHY</sequence>
<dbReference type="GO" id="GO:0046872">
    <property type="term" value="F:metal ion binding"/>
    <property type="evidence" value="ECO:0007669"/>
    <property type="project" value="UniProtKB-KW"/>
</dbReference>
<evidence type="ECO:0000313" key="10">
    <source>
        <dbReference type="EMBL" id="WKN36932.1"/>
    </source>
</evidence>
<evidence type="ECO:0000259" key="9">
    <source>
        <dbReference type="PROSITE" id="PS51007"/>
    </source>
</evidence>
<feature type="transmembrane region" description="Helical" evidence="7">
    <location>
        <begin position="190"/>
        <end position="216"/>
    </location>
</feature>
<proteinExistence type="predicted"/>
<dbReference type="SUPFAM" id="SSF48695">
    <property type="entry name" value="Multiheme cytochromes"/>
    <property type="match status" value="1"/>
</dbReference>
<keyword evidence="7" id="KW-0472">Membrane</keyword>
<feature type="transmembrane region" description="Helical" evidence="7">
    <location>
        <begin position="249"/>
        <end position="266"/>
    </location>
</feature>
<keyword evidence="5 6" id="KW-0408">Iron</keyword>
<keyword evidence="4" id="KW-0249">Electron transport</keyword>
<dbReference type="GO" id="GO:0020037">
    <property type="term" value="F:heme binding"/>
    <property type="evidence" value="ECO:0007669"/>
    <property type="project" value="InterPro"/>
</dbReference>
<dbReference type="PANTHER" id="PTHR39425:SF1">
    <property type="entry name" value="CYTOCHROME C7-LIKE DOMAIN-CONTAINING PROTEIN"/>
    <property type="match status" value="1"/>
</dbReference>
<dbReference type="GO" id="GO:0009055">
    <property type="term" value="F:electron transfer activity"/>
    <property type="evidence" value="ECO:0007669"/>
    <property type="project" value="InterPro"/>
</dbReference>
<keyword evidence="2 6" id="KW-0349">Heme</keyword>
<feature type="signal peptide" evidence="8">
    <location>
        <begin position="1"/>
        <end position="34"/>
    </location>
</feature>
<keyword evidence="7" id="KW-0812">Transmembrane</keyword>
<dbReference type="InterPro" id="IPR009056">
    <property type="entry name" value="Cyt_c-like_dom"/>
</dbReference>
<dbReference type="Pfam" id="PF00034">
    <property type="entry name" value="Cytochrom_C"/>
    <property type="match status" value="1"/>
</dbReference>
<dbReference type="Pfam" id="PF02085">
    <property type="entry name" value="Cytochrom_CIII"/>
    <property type="match status" value="1"/>
</dbReference>
<accession>A0AA49GMC0</accession>
<evidence type="ECO:0000256" key="8">
    <source>
        <dbReference type="SAM" id="SignalP"/>
    </source>
</evidence>
<keyword evidence="7" id="KW-1133">Transmembrane helix</keyword>
<dbReference type="Gene3D" id="3.90.10.10">
    <property type="entry name" value="Cytochrome C3"/>
    <property type="match status" value="2"/>
</dbReference>
<evidence type="ECO:0000256" key="1">
    <source>
        <dbReference type="ARBA" id="ARBA00022448"/>
    </source>
</evidence>
<dbReference type="PROSITE" id="PS51007">
    <property type="entry name" value="CYTC"/>
    <property type="match status" value="1"/>
</dbReference>
<keyword evidence="8" id="KW-0732">Signal</keyword>
<protein>
    <submittedName>
        <fullName evidence="10">Cytochrome c3 family protein</fullName>
    </submittedName>
</protein>
<keyword evidence="1" id="KW-0813">Transport</keyword>
<organism evidence="10">
    <name type="scientific">Roseihalotalea indica</name>
    <dbReference type="NCBI Taxonomy" id="2867963"/>
    <lineage>
        <taxon>Bacteria</taxon>
        <taxon>Pseudomonadati</taxon>
        <taxon>Bacteroidota</taxon>
        <taxon>Cytophagia</taxon>
        <taxon>Cytophagales</taxon>
        <taxon>Catalimonadaceae</taxon>
        <taxon>Roseihalotalea</taxon>
    </lineage>
</organism>
<dbReference type="EMBL" id="CP120682">
    <property type="protein sequence ID" value="WKN36932.1"/>
    <property type="molecule type" value="Genomic_DNA"/>
</dbReference>
<reference evidence="10" key="2">
    <citation type="journal article" date="2024" name="Antonie Van Leeuwenhoek">
        <title>Roseihalotalea indica gen. nov., sp. nov., a halophilic Bacteroidetes from mesopelagic Southwest Indian Ocean with higher carbohydrate metabolic potential.</title>
        <authorList>
            <person name="Chen B."/>
            <person name="Zhang M."/>
            <person name="Lin D."/>
            <person name="Ye J."/>
            <person name="Tang K."/>
        </authorList>
    </citation>
    <scope>NUCLEOTIDE SEQUENCE</scope>
    <source>
        <strain evidence="10">TK19036</strain>
    </source>
</reference>
<evidence type="ECO:0000256" key="2">
    <source>
        <dbReference type="ARBA" id="ARBA00022617"/>
    </source>
</evidence>